<comment type="subcellular location">
    <subcellularLocation>
        <location evidence="1">Cytoplasm</location>
    </subcellularLocation>
</comment>
<dbReference type="GO" id="GO:0043248">
    <property type="term" value="P:proteasome assembly"/>
    <property type="evidence" value="ECO:0007669"/>
    <property type="project" value="InterPro"/>
</dbReference>
<dbReference type="GO" id="GO:0036503">
    <property type="term" value="P:ERAD pathway"/>
    <property type="evidence" value="ECO:0007669"/>
    <property type="project" value="TreeGrafter"/>
</dbReference>
<keyword evidence="3" id="KW-0677">Repeat</keyword>
<dbReference type="GO" id="GO:0060090">
    <property type="term" value="F:molecular adaptor activity"/>
    <property type="evidence" value="ECO:0007669"/>
    <property type="project" value="InterPro"/>
</dbReference>
<evidence type="ECO:0000313" key="8">
    <source>
        <dbReference type="Proteomes" id="UP000562929"/>
    </source>
</evidence>
<evidence type="ECO:0000259" key="5">
    <source>
        <dbReference type="Pfam" id="PF13001"/>
    </source>
</evidence>
<dbReference type="InterPro" id="IPR011989">
    <property type="entry name" value="ARM-like"/>
</dbReference>
<dbReference type="Pfam" id="PF24492">
    <property type="entry name" value="HEAT_ECM29"/>
    <property type="match status" value="1"/>
</dbReference>
<dbReference type="PANTHER" id="PTHR23346:SF19">
    <property type="entry name" value="PROTEASOME ADAPTER AND SCAFFOLD PROTEIN ECM29"/>
    <property type="match status" value="1"/>
</dbReference>
<dbReference type="Pfam" id="PF23731">
    <property type="entry name" value="ARM_ECM29_C"/>
    <property type="match status" value="1"/>
</dbReference>
<keyword evidence="8" id="KW-1185">Reference proteome</keyword>
<evidence type="ECO:0000256" key="4">
    <source>
        <dbReference type="ARBA" id="ARBA00022942"/>
    </source>
</evidence>
<dbReference type="Gene3D" id="1.25.10.10">
    <property type="entry name" value="Leucine-rich Repeat Variant"/>
    <property type="match status" value="3"/>
</dbReference>
<accession>A0A8H4Q8G6</accession>
<feature type="domain" description="Proteasome adapter and scaffold protein ECM29 HEAT-repeat" evidence="6">
    <location>
        <begin position="1276"/>
        <end position="1433"/>
    </location>
</feature>
<dbReference type="GO" id="GO:0005634">
    <property type="term" value="C:nucleus"/>
    <property type="evidence" value="ECO:0007669"/>
    <property type="project" value="TreeGrafter"/>
</dbReference>
<evidence type="ECO:0000256" key="2">
    <source>
        <dbReference type="ARBA" id="ARBA00022490"/>
    </source>
</evidence>
<dbReference type="EMBL" id="JAACLJ010000003">
    <property type="protein sequence ID" value="KAF4589687.1"/>
    <property type="molecule type" value="Genomic_DNA"/>
</dbReference>
<dbReference type="GO" id="GO:0000502">
    <property type="term" value="C:proteasome complex"/>
    <property type="evidence" value="ECO:0007669"/>
    <property type="project" value="UniProtKB-KW"/>
</dbReference>
<name>A0A8H4Q8G6_9HYPO</name>
<dbReference type="InterPro" id="IPR055443">
    <property type="entry name" value="HEAT_ECM29"/>
</dbReference>
<dbReference type="InterPro" id="IPR024372">
    <property type="entry name" value="Ecm29_N"/>
</dbReference>
<sequence length="1652" mass="184077">MAAPSTEQRELQLVDSVDFKILGVANKEEKLHQLLQRFLAPLLLKAASEHASVRTKVFQILGRLKTFVRPPSIVLPVKELLKQYKSSQSPVVKQLDLSFANHSLDRLDAKDKMELIPIALEGLAAEGTLPSAACMLNIVLRLLLDLEIPPRGSKEDSAFREAIGLSDSADAEYLANAIGIFFRLRTPREAQALTLSNPSLSQQELALFTTEKDESEKLFKRSSQLKAKLVAFLASGAFTDKEKFLPALYAASGPDKRAASAAEEILKRSLVSLEDESLVQRLFRAHSVSPAAGRSRILGMLSKSTVSTRMPDRILDVVEVDLDTDESAESWRRPTSVLEQTRLHTALFVYLSWVARIGPSRPPFTVGRPLIRYMQSYIEKQGWPLPLVDTHDAVYLRSKAYETLGSLARTADLIVTERLDVGDWLFQSLSEDFTNDAVVSIDGALSTMSASIPPSIGGTNASLKRLLLMHMTLPDGDPAVRSTRHAAVKWANQCLPFSDILGRWIDILATAARPDERSDVVEQGAKGLDPWARSWSEEASPLPDWKDMVATFCDIGEDPNSRLFKRINEPSSDPTPSPYDSFCTKRRSIIGAALRYCRLILFLTALDGSDHYPTSIQVLERQVRQDIPTRLYIREYLKFNGTSVSLYLRSCLWNAKNSPSITEDCMDCFTDVASLSPRDSLASLVDGGFSSLLLQLVESRNKKISTLAARAVGMLIAHPGFPAEDFDTWCFKLPLLITEATRRPAAEMDSVEGGLMALSHLNSRAVYYDREFPKKTEYPFYLLVDEYLSSSLYETALYSFSELWTARLAMPPADSVEKIVGKLTAQAKKGREKAVVALGRLSIGLEAAENTEVTDARGKSVETGTSVTILDTILDELFSLYDSGQAELQFSVGDAISCVAARWQSNTVAITMDVVPRNDRYFAPARSSVLEAVIGRLLRTCMDTKPSLLRSASIWLLCLIMNCSHLDPVQSRLREVQAAFMRLLAVKDEVVQETASRGLTLVYERGQGDLKASLVKDLVSAFTGSGTQLKVGEDTELFDPGALPTGEGKSVTSYKDIVALANEAGDQRLVYKFMSLAADAATWSTRSAFGRFGLSSILSEADMDPKLYMKLYRYRFDPNPNVQRSMDAIWKAVVKDPNATLDKHFGAIMEDLLKSQLGREWRVREASCAALSSLISGRPFAQYGKYYRDVWKTSLKVLDDVKGSVREAARRLCMNLSNGVVRQLEEGNQSSVAKSMMREALPFLLSDKGMESTVKEVRIFATMTVLGICKKGGDALRPFIPEMMTQLLGLLSTIEPQEINYHYQRVGEDGRDEIDRLRSQMVNQSPISEAIDDMLRFVDADVMAELGPHLEDTIKSAVGMPTKIGCSRVLTTLATRHTDLSPWASRFLKLLRKQVLDKNDEVSQAYARAAAYLWRKVSDKEQMEFCEAFFNKYLAAEDERRRQKIADVILALAKISPDVFTANEVVILPFVYLGRHDTDEYTAKMFDEAWSQHAGSGRTVMRYVTEIVALVEKCVEATQWSLRHTAAFTVAAMIRDVAKATDATGGISESMAGEMWPALCKTLALKTFPGKEKLLESFCQFVEQGRALWGVDEDVAMLMTQIAVREAKRNNDEYRVHAFRCLRRYSKARDDLDMSQQVEAITKPYEDKMEVD</sequence>
<evidence type="ECO:0000259" key="6">
    <source>
        <dbReference type="Pfam" id="PF24492"/>
    </source>
</evidence>
<comment type="caution">
    <text evidence="7">The sequence shown here is derived from an EMBL/GenBank/DDBJ whole genome shotgun (WGS) entry which is preliminary data.</text>
</comment>
<dbReference type="Proteomes" id="UP000562929">
    <property type="component" value="Unassembled WGS sequence"/>
</dbReference>
<keyword evidence="4 7" id="KW-0647">Proteasome</keyword>
<protein>
    <submittedName>
        <fullName evidence="7">Proteasome component ECM29</fullName>
    </submittedName>
</protein>
<dbReference type="SUPFAM" id="SSF48371">
    <property type="entry name" value="ARM repeat"/>
    <property type="match status" value="3"/>
</dbReference>
<evidence type="ECO:0000313" key="7">
    <source>
        <dbReference type="EMBL" id="KAF4589687.1"/>
    </source>
</evidence>
<evidence type="ECO:0000256" key="1">
    <source>
        <dbReference type="ARBA" id="ARBA00004496"/>
    </source>
</evidence>
<proteinExistence type="predicted"/>
<dbReference type="Pfam" id="PF13001">
    <property type="entry name" value="ECM29_N"/>
    <property type="match status" value="1"/>
</dbReference>
<dbReference type="GO" id="GO:0005737">
    <property type="term" value="C:cytoplasm"/>
    <property type="evidence" value="ECO:0007669"/>
    <property type="project" value="UniProtKB-SubCell"/>
</dbReference>
<organism evidence="7 8">
    <name type="scientific">Ophiocordyceps camponoti-floridani</name>
    <dbReference type="NCBI Taxonomy" id="2030778"/>
    <lineage>
        <taxon>Eukaryota</taxon>
        <taxon>Fungi</taxon>
        <taxon>Dikarya</taxon>
        <taxon>Ascomycota</taxon>
        <taxon>Pezizomycotina</taxon>
        <taxon>Sordariomycetes</taxon>
        <taxon>Hypocreomycetidae</taxon>
        <taxon>Hypocreales</taxon>
        <taxon>Ophiocordycipitaceae</taxon>
        <taxon>Ophiocordyceps</taxon>
    </lineage>
</organism>
<feature type="domain" description="Proteasome component Ecm29 N-terminal" evidence="5">
    <location>
        <begin position="14"/>
        <end position="509"/>
    </location>
</feature>
<dbReference type="OrthoDB" id="16066at2759"/>
<dbReference type="PANTHER" id="PTHR23346">
    <property type="entry name" value="TRANSLATIONAL ACTIVATOR GCN1-RELATED"/>
    <property type="match status" value="1"/>
</dbReference>
<dbReference type="InterPro" id="IPR016024">
    <property type="entry name" value="ARM-type_fold"/>
</dbReference>
<gene>
    <name evidence="7" type="ORF">GQ602_003576</name>
</gene>
<evidence type="ECO:0000256" key="3">
    <source>
        <dbReference type="ARBA" id="ARBA00022737"/>
    </source>
</evidence>
<keyword evidence="2" id="KW-0963">Cytoplasm</keyword>
<reference evidence="7 8" key="1">
    <citation type="journal article" date="2020" name="G3 (Bethesda)">
        <title>Genetic Underpinnings of Host Manipulation by Ophiocordyceps as Revealed by Comparative Transcriptomics.</title>
        <authorList>
            <person name="Will I."/>
            <person name="Das B."/>
            <person name="Trinh T."/>
            <person name="Brachmann A."/>
            <person name="Ohm R.A."/>
            <person name="de Bekker C."/>
        </authorList>
    </citation>
    <scope>NUCLEOTIDE SEQUENCE [LARGE SCALE GENOMIC DNA]</scope>
    <source>
        <strain evidence="7 8">EC05</strain>
    </source>
</reference>